<evidence type="ECO:0000313" key="2">
    <source>
        <dbReference type="EMBL" id="KAH0509304.1"/>
    </source>
</evidence>
<dbReference type="AlphaFoldDB" id="A0A8J6KUD6"/>
<organism evidence="2 3">
    <name type="scientific">Microtus ochrogaster</name>
    <name type="common">Prairie vole</name>
    <dbReference type="NCBI Taxonomy" id="79684"/>
    <lineage>
        <taxon>Eukaryota</taxon>
        <taxon>Metazoa</taxon>
        <taxon>Chordata</taxon>
        <taxon>Craniata</taxon>
        <taxon>Vertebrata</taxon>
        <taxon>Euteleostomi</taxon>
        <taxon>Mammalia</taxon>
        <taxon>Eutheria</taxon>
        <taxon>Euarchontoglires</taxon>
        <taxon>Glires</taxon>
        <taxon>Rodentia</taxon>
        <taxon>Myomorpha</taxon>
        <taxon>Muroidea</taxon>
        <taxon>Cricetidae</taxon>
        <taxon>Arvicolinae</taxon>
        <taxon>Microtus</taxon>
    </lineage>
</organism>
<feature type="compositionally biased region" description="Basic residues" evidence="1">
    <location>
        <begin position="285"/>
        <end position="302"/>
    </location>
</feature>
<evidence type="ECO:0000313" key="3">
    <source>
        <dbReference type="Proteomes" id="UP000710432"/>
    </source>
</evidence>
<comment type="caution">
    <text evidence="2">The sequence shown here is derived from an EMBL/GenBank/DDBJ whole genome shotgun (WGS) entry which is preliminary data.</text>
</comment>
<feature type="region of interest" description="Disordered" evidence="1">
    <location>
        <begin position="281"/>
        <end position="323"/>
    </location>
</feature>
<accession>A0A8J6KUD6</accession>
<evidence type="ECO:0000256" key="1">
    <source>
        <dbReference type="SAM" id="MobiDB-lite"/>
    </source>
</evidence>
<proteinExistence type="predicted"/>
<gene>
    <name evidence="2" type="ORF">LTLLF_104155</name>
</gene>
<sequence>MYNKMWHQTQEALNSMLDKESQKMTEPQRNKVLVFQMLATFYIKYVQIFRNMENVYDQIVHPQKRMLIRKVLDGVMGRILELKNEMVELELTEFHYFDDILQDLKLAPKYTVKSLALEEAIKLIQIAERARQGRLRAMFMRQIFLQDCSAKEIKLLGHRLADTGLAALQIQKKPPPLFNEVSAAIVQSEHVTHLRNEVQLKHEQNYQEALVSIKEELRLMEGQDIKEQLQDQIRQWFIECRNLTGTFPDYPNEEEGGSAIIFSNKTPEQVIEDILASQEEEEKLKKKKKKEEKKEGKPKKAKKEKERKGSTKERATKEHPEYLRDSLNRLLQVSFLVSRNLMAPAA</sequence>
<protein>
    <submittedName>
        <fullName evidence="2">IQ and AAA domain-containing protein 1</fullName>
    </submittedName>
</protein>
<feature type="compositionally biased region" description="Basic and acidic residues" evidence="1">
    <location>
        <begin position="303"/>
        <end position="323"/>
    </location>
</feature>
<dbReference type="InterPro" id="IPR052267">
    <property type="entry name" value="N-DRC_Component"/>
</dbReference>
<dbReference type="EMBL" id="JAATJU010022900">
    <property type="protein sequence ID" value="KAH0509304.1"/>
    <property type="molecule type" value="Genomic_DNA"/>
</dbReference>
<reference evidence="2" key="1">
    <citation type="submission" date="2020-03" db="EMBL/GenBank/DDBJ databases">
        <title>Studies in the Genomics of Life Span.</title>
        <authorList>
            <person name="Glass D."/>
        </authorList>
    </citation>
    <scope>NUCLEOTIDE SEQUENCE</scope>
    <source>
        <strain evidence="2">LTLLF</strain>
        <tissue evidence="2">Muscle</tissue>
    </source>
</reference>
<dbReference type="PANTHER" id="PTHR14690">
    <property type="entry name" value="IQ MOTIF CONTAINING WITH AAA DOMAIN 1"/>
    <property type="match status" value="1"/>
</dbReference>
<dbReference type="Proteomes" id="UP000710432">
    <property type="component" value="Unassembled WGS sequence"/>
</dbReference>
<dbReference type="PANTHER" id="PTHR14690:SF8">
    <property type="entry name" value="DYNEIN REGULATORY COMPLEX PROTEIN 11"/>
    <property type="match status" value="1"/>
</dbReference>
<name>A0A8J6KUD6_MICOH</name>